<dbReference type="PANTHER" id="PTHR34458:SF5">
    <property type="entry name" value="POLLEN OLE E 1 ALLERGEN AND EXTENSIN FAMILY PROTEIN"/>
    <property type="match status" value="1"/>
</dbReference>
<feature type="non-terminal residue" evidence="2">
    <location>
        <position position="1"/>
    </location>
</feature>
<dbReference type="AlphaFoldDB" id="A0A371FEZ5"/>
<evidence type="ECO:0000256" key="1">
    <source>
        <dbReference type="SAM" id="SignalP"/>
    </source>
</evidence>
<feature type="signal peptide" evidence="1">
    <location>
        <begin position="1"/>
        <end position="23"/>
    </location>
</feature>
<dbReference type="STRING" id="157652.A0A371FEZ5"/>
<protein>
    <recommendedName>
        <fullName evidence="4">Phylloplanin</fullName>
    </recommendedName>
</protein>
<evidence type="ECO:0008006" key="4">
    <source>
        <dbReference type="Google" id="ProtNLM"/>
    </source>
</evidence>
<dbReference type="OrthoDB" id="905355at2759"/>
<evidence type="ECO:0000313" key="3">
    <source>
        <dbReference type="Proteomes" id="UP000257109"/>
    </source>
</evidence>
<dbReference type="InterPro" id="IPR040404">
    <property type="entry name" value="Phylloplanin-like"/>
</dbReference>
<evidence type="ECO:0000313" key="2">
    <source>
        <dbReference type="EMBL" id="RDX76865.1"/>
    </source>
</evidence>
<reference evidence="2" key="1">
    <citation type="submission" date="2018-05" db="EMBL/GenBank/DDBJ databases">
        <title>Draft genome of Mucuna pruriens seed.</title>
        <authorList>
            <person name="Nnadi N.E."/>
            <person name="Vos R."/>
            <person name="Hasami M.H."/>
            <person name="Devisetty U.K."/>
            <person name="Aguiy J.C."/>
        </authorList>
    </citation>
    <scope>NUCLEOTIDE SEQUENCE [LARGE SCALE GENOMIC DNA]</scope>
    <source>
        <strain evidence="2">JCA_2017</strain>
    </source>
</reference>
<comment type="caution">
    <text evidence="2">The sequence shown here is derived from an EMBL/GenBank/DDBJ whole genome shotgun (WGS) entry which is preliminary data.</text>
</comment>
<gene>
    <name evidence="2" type="ORF">CR513_43097</name>
</gene>
<dbReference type="Pfam" id="PF01190">
    <property type="entry name" value="Pollen_Ole_e_1"/>
    <property type="match status" value="1"/>
</dbReference>
<accession>A0A371FEZ5</accession>
<proteinExistence type="predicted"/>
<name>A0A371FEZ5_MUCPR</name>
<dbReference type="EMBL" id="QJKJ01009359">
    <property type="protein sequence ID" value="RDX76865.1"/>
    <property type="molecule type" value="Genomic_DNA"/>
</dbReference>
<sequence>MTLKQYLMAFVVIGVMAIPQGKAELGLGVLSGLLGLINIEGTVFCTYKDNMSLKGVAIPVFPNAKVQVVCGGKEYSNGATDDDGTFSIKMDPLLLDLSSLLSDCNIVVVTPLSNCNANLPSAGVLISTLNFVGITRLATRTIIANITPSGFHFVPST</sequence>
<dbReference type="Proteomes" id="UP000257109">
    <property type="component" value="Unassembled WGS sequence"/>
</dbReference>
<feature type="chain" id="PRO_5016646745" description="Phylloplanin" evidence="1">
    <location>
        <begin position="24"/>
        <end position="157"/>
    </location>
</feature>
<keyword evidence="3" id="KW-1185">Reference proteome</keyword>
<dbReference type="PANTHER" id="PTHR34458">
    <property type="entry name" value="POLLEN OLE E 1 ALLERGEN AND EXTENSIN FAMILY PROTEIN-RELATED"/>
    <property type="match status" value="1"/>
</dbReference>
<organism evidence="2 3">
    <name type="scientific">Mucuna pruriens</name>
    <name type="common">Velvet bean</name>
    <name type="synonym">Dolichos pruriens</name>
    <dbReference type="NCBI Taxonomy" id="157652"/>
    <lineage>
        <taxon>Eukaryota</taxon>
        <taxon>Viridiplantae</taxon>
        <taxon>Streptophyta</taxon>
        <taxon>Embryophyta</taxon>
        <taxon>Tracheophyta</taxon>
        <taxon>Spermatophyta</taxon>
        <taxon>Magnoliopsida</taxon>
        <taxon>eudicotyledons</taxon>
        <taxon>Gunneridae</taxon>
        <taxon>Pentapetalae</taxon>
        <taxon>rosids</taxon>
        <taxon>fabids</taxon>
        <taxon>Fabales</taxon>
        <taxon>Fabaceae</taxon>
        <taxon>Papilionoideae</taxon>
        <taxon>50 kb inversion clade</taxon>
        <taxon>NPAAA clade</taxon>
        <taxon>indigoferoid/millettioid clade</taxon>
        <taxon>Phaseoleae</taxon>
        <taxon>Mucuna</taxon>
    </lineage>
</organism>
<keyword evidence="1" id="KW-0732">Signal</keyword>